<dbReference type="Pfam" id="PF00271">
    <property type="entry name" value="Helicase_C"/>
    <property type="match status" value="1"/>
</dbReference>
<proteinExistence type="inferred from homology"/>
<organism evidence="11 12">
    <name type="scientific">Pyronema omphalodes (strain CBS 100304)</name>
    <name type="common">Pyronema confluens</name>
    <dbReference type="NCBI Taxonomy" id="1076935"/>
    <lineage>
        <taxon>Eukaryota</taxon>
        <taxon>Fungi</taxon>
        <taxon>Dikarya</taxon>
        <taxon>Ascomycota</taxon>
        <taxon>Pezizomycotina</taxon>
        <taxon>Pezizomycetes</taxon>
        <taxon>Pezizales</taxon>
        <taxon>Pyronemataceae</taxon>
        <taxon>Pyronema</taxon>
    </lineage>
</organism>
<dbReference type="OrthoDB" id="10253254at2759"/>
<gene>
    <name evidence="11" type="ORF">PCON_05686</name>
</gene>
<evidence type="ECO:0000256" key="6">
    <source>
        <dbReference type="ARBA" id="ARBA00022840"/>
    </source>
</evidence>
<feature type="domain" description="Helicase C-terminal" evidence="10">
    <location>
        <begin position="642"/>
        <end position="882"/>
    </location>
</feature>
<evidence type="ECO:0000256" key="5">
    <source>
        <dbReference type="ARBA" id="ARBA00022806"/>
    </source>
</evidence>
<dbReference type="SUPFAM" id="SSF52540">
    <property type="entry name" value="P-loop containing nucleoside triphosphate hydrolases"/>
    <property type="match status" value="1"/>
</dbReference>
<evidence type="ECO:0000313" key="11">
    <source>
        <dbReference type="EMBL" id="CCX29615.1"/>
    </source>
</evidence>
<dbReference type="eggNOG" id="KOG0926">
    <property type="taxonomic scope" value="Eukaryota"/>
</dbReference>
<dbReference type="GO" id="GO:1990904">
    <property type="term" value="C:ribonucleoprotein complex"/>
    <property type="evidence" value="ECO:0007669"/>
    <property type="project" value="UniProtKB-ARBA"/>
</dbReference>
<evidence type="ECO:0000256" key="1">
    <source>
        <dbReference type="ARBA" id="ARBA00008792"/>
    </source>
</evidence>
<keyword evidence="6" id="KW-0067">ATP-binding</keyword>
<dbReference type="InterPro" id="IPR011709">
    <property type="entry name" value="DEAD-box_helicase_OB_fold"/>
</dbReference>
<evidence type="ECO:0000256" key="3">
    <source>
        <dbReference type="ARBA" id="ARBA00022741"/>
    </source>
</evidence>
<dbReference type="OMA" id="FCYLDDK"/>
<comment type="similarity">
    <text evidence="1">Belongs to the DEAD box helicase family. DEAH subfamily.</text>
</comment>
<dbReference type="PANTHER" id="PTHR18934">
    <property type="entry name" value="ATP-DEPENDENT RNA HELICASE"/>
    <property type="match status" value="1"/>
</dbReference>
<evidence type="ECO:0000259" key="9">
    <source>
        <dbReference type="PROSITE" id="PS51192"/>
    </source>
</evidence>
<accession>U4LJQ8</accession>
<dbReference type="InterPro" id="IPR002464">
    <property type="entry name" value="DNA/RNA_helicase_DEAH_CS"/>
</dbReference>
<dbReference type="EMBL" id="HF935279">
    <property type="protein sequence ID" value="CCX29615.1"/>
    <property type="molecule type" value="Genomic_DNA"/>
</dbReference>
<evidence type="ECO:0000259" key="10">
    <source>
        <dbReference type="PROSITE" id="PS51194"/>
    </source>
</evidence>
<dbReference type="Proteomes" id="UP000018144">
    <property type="component" value="Unassembled WGS sequence"/>
</dbReference>
<dbReference type="PROSITE" id="PS51194">
    <property type="entry name" value="HELICASE_CTER"/>
    <property type="match status" value="1"/>
</dbReference>
<dbReference type="Pfam" id="PF00270">
    <property type="entry name" value="DEAD"/>
    <property type="match status" value="1"/>
</dbReference>
<dbReference type="SMART" id="SM00487">
    <property type="entry name" value="DEXDc"/>
    <property type="match status" value="1"/>
</dbReference>
<evidence type="ECO:0000256" key="8">
    <source>
        <dbReference type="SAM" id="MobiDB-lite"/>
    </source>
</evidence>
<evidence type="ECO:0000256" key="4">
    <source>
        <dbReference type="ARBA" id="ARBA00022801"/>
    </source>
</evidence>
<dbReference type="GO" id="GO:0005524">
    <property type="term" value="F:ATP binding"/>
    <property type="evidence" value="ECO:0007669"/>
    <property type="project" value="UniProtKB-KW"/>
</dbReference>
<dbReference type="GO" id="GO:0016787">
    <property type="term" value="F:hydrolase activity"/>
    <property type="evidence" value="ECO:0007669"/>
    <property type="project" value="UniProtKB-KW"/>
</dbReference>
<dbReference type="Pfam" id="PF21010">
    <property type="entry name" value="HA2_C"/>
    <property type="match status" value="1"/>
</dbReference>
<dbReference type="Pfam" id="PF04408">
    <property type="entry name" value="WHD_HA2"/>
    <property type="match status" value="1"/>
</dbReference>
<protein>
    <recommendedName>
        <fullName evidence="2">RNA helicase</fullName>
        <ecNumber evidence="2">3.6.4.13</ecNumber>
    </recommendedName>
</protein>
<feature type="compositionally biased region" description="Acidic residues" evidence="8">
    <location>
        <begin position="301"/>
        <end position="339"/>
    </location>
</feature>
<feature type="domain" description="Helicase ATP-binding" evidence="9">
    <location>
        <begin position="442"/>
        <end position="620"/>
    </location>
</feature>
<dbReference type="GO" id="GO:0005730">
    <property type="term" value="C:nucleolus"/>
    <property type="evidence" value="ECO:0007669"/>
    <property type="project" value="TreeGrafter"/>
</dbReference>
<dbReference type="SMART" id="SM00847">
    <property type="entry name" value="HA2"/>
    <property type="match status" value="1"/>
</dbReference>
<feature type="region of interest" description="Disordered" evidence="8">
    <location>
        <begin position="156"/>
        <end position="194"/>
    </location>
</feature>
<dbReference type="InterPro" id="IPR027417">
    <property type="entry name" value="P-loop_NTPase"/>
</dbReference>
<dbReference type="EC" id="3.6.4.13" evidence="2"/>
<dbReference type="InterPro" id="IPR001650">
    <property type="entry name" value="Helicase_C-like"/>
</dbReference>
<dbReference type="SMART" id="SM00490">
    <property type="entry name" value="HELICc"/>
    <property type="match status" value="1"/>
</dbReference>
<dbReference type="InterPro" id="IPR007502">
    <property type="entry name" value="Helicase-assoc_dom"/>
</dbReference>
<feature type="compositionally biased region" description="Basic residues" evidence="8">
    <location>
        <begin position="236"/>
        <end position="248"/>
    </location>
</feature>
<feature type="region of interest" description="Disordered" evidence="8">
    <location>
        <begin position="1"/>
        <end position="68"/>
    </location>
</feature>
<comment type="catalytic activity">
    <reaction evidence="7">
        <text>ATP + H2O = ADP + phosphate + H(+)</text>
        <dbReference type="Rhea" id="RHEA:13065"/>
        <dbReference type="ChEBI" id="CHEBI:15377"/>
        <dbReference type="ChEBI" id="CHEBI:15378"/>
        <dbReference type="ChEBI" id="CHEBI:30616"/>
        <dbReference type="ChEBI" id="CHEBI:43474"/>
        <dbReference type="ChEBI" id="CHEBI:456216"/>
        <dbReference type="EC" id="3.6.4.13"/>
    </reaction>
</comment>
<dbReference type="PANTHER" id="PTHR18934:SF99">
    <property type="entry name" value="ATP-DEPENDENT RNA HELICASE DHX37-RELATED"/>
    <property type="match status" value="1"/>
</dbReference>
<dbReference type="CDD" id="cd17982">
    <property type="entry name" value="DEXHc_DHX37"/>
    <property type="match status" value="1"/>
</dbReference>
<evidence type="ECO:0000313" key="12">
    <source>
        <dbReference type="Proteomes" id="UP000018144"/>
    </source>
</evidence>
<dbReference type="GO" id="GO:0003724">
    <property type="term" value="F:RNA helicase activity"/>
    <property type="evidence" value="ECO:0007669"/>
    <property type="project" value="UniProtKB-EC"/>
</dbReference>
<dbReference type="InterPro" id="IPR048333">
    <property type="entry name" value="HA2_WH"/>
</dbReference>
<keyword evidence="4" id="KW-0378">Hydrolase</keyword>
<dbReference type="Gene3D" id="3.40.50.300">
    <property type="entry name" value="P-loop containing nucleotide triphosphate hydrolases"/>
    <property type="match status" value="2"/>
</dbReference>
<reference evidence="11 12" key="1">
    <citation type="journal article" date="2013" name="PLoS Genet.">
        <title>The genome and development-dependent transcriptomes of Pyronema confluens: a window into fungal evolution.</title>
        <authorList>
            <person name="Traeger S."/>
            <person name="Altegoer F."/>
            <person name="Freitag M."/>
            <person name="Gabaldon T."/>
            <person name="Kempken F."/>
            <person name="Kumar A."/>
            <person name="Marcet-Houben M."/>
            <person name="Poggeler S."/>
            <person name="Stajich J.E."/>
            <person name="Nowrousian M."/>
        </authorList>
    </citation>
    <scope>NUCLEOTIDE SEQUENCE [LARGE SCALE GENOMIC DNA]</scope>
    <source>
        <strain evidence="12">CBS 100304</strain>
        <tissue evidence="11">Vegetative mycelium</tissue>
    </source>
</reference>
<feature type="region of interest" description="Disordered" evidence="8">
    <location>
        <begin position="217"/>
        <end position="347"/>
    </location>
</feature>
<feature type="compositionally biased region" description="Acidic residues" evidence="8">
    <location>
        <begin position="259"/>
        <end position="293"/>
    </location>
</feature>
<keyword evidence="3" id="KW-0547">Nucleotide-binding</keyword>
<dbReference type="PROSITE" id="PS00690">
    <property type="entry name" value="DEAH_ATP_HELICASE"/>
    <property type="match status" value="1"/>
</dbReference>
<keyword evidence="5 11" id="KW-0347">Helicase</keyword>
<dbReference type="PROSITE" id="PS51192">
    <property type="entry name" value="HELICASE_ATP_BIND_1"/>
    <property type="match status" value="1"/>
</dbReference>
<dbReference type="Pfam" id="PF07717">
    <property type="entry name" value="OB_NTP_bind"/>
    <property type="match status" value="1"/>
</dbReference>
<feature type="compositionally biased region" description="Basic and acidic residues" evidence="8">
    <location>
        <begin position="175"/>
        <end position="185"/>
    </location>
</feature>
<dbReference type="InterPro" id="IPR011545">
    <property type="entry name" value="DEAD/DEAH_box_helicase_dom"/>
</dbReference>
<name>U4LJQ8_PYROM</name>
<dbReference type="AlphaFoldDB" id="U4LJQ8"/>
<dbReference type="GO" id="GO:0000462">
    <property type="term" value="P:maturation of SSU-rRNA from tricistronic rRNA transcript (SSU-rRNA, 5.8S rRNA, LSU-rRNA)"/>
    <property type="evidence" value="ECO:0007669"/>
    <property type="project" value="TreeGrafter"/>
</dbReference>
<keyword evidence="12" id="KW-1185">Reference proteome</keyword>
<dbReference type="Gene3D" id="1.20.120.1080">
    <property type="match status" value="1"/>
</dbReference>
<dbReference type="GO" id="GO:0003723">
    <property type="term" value="F:RNA binding"/>
    <property type="evidence" value="ECO:0007669"/>
    <property type="project" value="TreeGrafter"/>
</dbReference>
<dbReference type="InterPro" id="IPR014001">
    <property type="entry name" value="Helicase_ATP-bd"/>
</dbReference>
<sequence>MPPKSFKPTRDRKQRSRPKPEEPSDPNSLEPTADPNADILVPLTTAEKKEKRRQQLLAEARAEKPMTGKKLKRFNKYIETKLKKEEKDALLEKFAETQVDTSLFMSTKAIGASRESKKQKIKRALLEEQAGINMEQNRELLYEERRPVDMEDFEEILDEQMKDAAPPPPPKKAKKEKEAELQDDKMEVEEEKEEKLHPMNFALSATTAQPFSIGAAVGSGLKRPLDGADGGPPIIKRIKKDRKPRKQRQMIVINKPTDSDEEMPTDSEEEEEEDSEDDEGSDEGSDEESEGKEEEFQGFSDDNEDEEGSDEESDDEDGSGSEDDDSADDDEEDESEEEEVVGRLKKGTSAKANAFKEWASAQRKTVDGDTSVTKSNLETAIELKSTIDYVPQRREEDMTPPPEELRVAQTDRKVHYVTIPRTEEIQTARLQLPVVAEEQRIMEAIHSNSVIVICGETGSGKTTQVPQFLYEAGYGSPDSPTPGMIGVTQPRRVAAVSMADRVGKELGPGGPEKVAYQIRFDGTVGPNTAIKFMTDGVLLRELADDFLLRKYSAIVVDEAHERSINTDILIGVMSRVVKLRLDLAKKDGEVKPLKLIIMSATLRVSDFVENKTLFKKPPPMLKVDARQHPVTMHFSRRTASDYVEEAFKKVCRINRRLPPGGVLVFLTGQQEILTLMKKLKAQFPIKTKQQPKKIDKQTEVKVLASEAIVEAEDVEFGETSEHIINNGEEDPISDDEDDNLGEEMGEVDVEYPLHVLPLYSLLPTKEQLKVFEEVPEGARLCVLATNVAETSLTIPGIRYVVDCGRSKERNYDRVTGVQSFDIQWTSKASAMQRAGRAGRTGPGHCYRLYSSAVYETDFAKFAQPELLRMPIEGVVLQMKAMNIDTITNFPFPTPPDRESLHKAEKLLGYLRAIAPDGTLTQLGRTMNFFPLSPRFAKILMIGQQHKCLPYVIAIVSALSVGDVFIPEQQLGFNEEVEEDAPSWQKNAENSAKSKLRSEYYKAHANFSSLDPDSDALKLLSVVCAYEYEKHPADFCHRSFIRLKAMEETRKLRQQITKIVIANCPGVLQKFEAKLPPPSKLQVKALKQIVAAGFIDNVAIRADLLPNSDFKINGIKNSTAIPYITLFPSSSTPSGDIADQAAYLHQSSVLAAANAKPEYVIYSELTKASSGSGKVWMKPLTTITGGQLAALAEGTPLITYSKPLESKPPRILPDSNGNKREVWVVPRIGAALGKSGLGWSMLPMKIVQKKEGLSQNWVKE</sequence>
<evidence type="ECO:0000256" key="2">
    <source>
        <dbReference type="ARBA" id="ARBA00012552"/>
    </source>
</evidence>
<dbReference type="STRING" id="1076935.U4LJQ8"/>
<dbReference type="CDD" id="cd18791">
    <property type="entry name" value="SF2_C_RHA"/>
    <property type="match status" value="1"/>
</dbReference>
<dbReference type="FunFam" id="3.40.50.300:FF:000637">
    <property type="entry name" value="ATP-dependent RNA helicase DHX37/DHR1"/>
    <property type="match status" value="1"/>
</dbReference>
<evidence type="ECO:0000256" key="7">
    <source>
        <dbReference type="ARBA" id="ARBA00047984"/>
    </source>
</evidence>